<sequence length="571" mass="64900">MLVKFERVCFLVTVFAAYEAAAQKNHAFDSLDVLRMQDNVTDRQETGNGSEVPLSKRMTTIDLTIFITTALSILDAAIISTNLIVIITVIITRQLHTISNYLIASLAVADLLIGLFVLPTEITVNHFGYWPFDMNWLCEMWISFTIFTCHGSILNLCCISIDRYIIIVHPRFTDLLHSAGTAVAVIALCWSLPILTVSIALIGPVGHVANSRECRASLGLPFRVYSIVVCFVLPLVLLVFIYCRVVGVIKHRLKNSSPSYGQQANPLHSTDKSSTWTYDSCRKAPNEINSVNRPKHVFLNHPTSTHFLRSNRAQVSQKRHKINESLRHSTANEHHTVRLGRYSPVTMTTLKSYLGRHQPNSSYAEHQQQVSRLEEIGEPHNRMSRCFNPQSESFKRSENLNVFPQDFNGHNTLLSEPQRERKVTSLYMQVRKSSSMNLGEVKYSVSKRKNILVKSVTLACFAELKNDQLAENPQVTKLLGITKAKRRRRAKQNMRAVRMVTAVVVCYFAFWLPFFVCFIAEIFIGEIREEITRYVNIVGFANSVCNPFIYALLDRRYSSAYARILNCKATR</sequence>
<dbReference type="PROSITE" id="PS00237">
    <property type="entry name" value="G_PROTEIN_RECEP_F1_1"/>
    <property type="match status" value="1"/>
</dbReference>
<dbReference type="Proteomes" id="UP000286415">
    <property type="component" value="Unassembled WGS sequence"/>
</dbReference>
<proteinExistence type="inferred from homology"/>
<keyword evidence="5 9" id="KW-0297">G-protein coupled receptor</keyword>
<dbReference type="OrthoDB" id="10406745at2759"/>
<keyword evidence="4" id="KW-1133">Transmembrane helix</keyword>
<evidence type="ECO:0000313" key="12">
    <source>
        <dbReference type="Proteomes" id="UP000286415"/>
    </source>
</evidence>
<dbReference type="InterPro" id="IPR017452">
    <property type="entry name" value="GPCR_Rhodpsn_7TM"/>
</dbReference>
<dbReference type="InParanoid" id="A0A3R7DD48"/>
<comment type="caution">
    <text evidence="11">The sequence shown here is derived from an EMBL/GenBank/DDBJ whole genome shotgun (WGS) entry which is preliminary data.</text>
</comment>
<dbReference type="PRINTS" id="PR00237">
    <property type="entry name" value="GPCRRHODOPSN"/>
</dbReference>
<keyword evidence="6" id="KW-0472">Membrane</keyword>
<evidence type="ECO:0000313" key="11">
    <source>
        <dbReference type="EMBL" id="KAG5446850.1"/>
    </source>
</evidence>
<evidence type="ECO:0000256" key="2">
    <source>
        <dbReference type="ARBA" id="ARBA00022475"/>
    </source>
</evidence>
<reference evidence="11 12" key="1">
    <citation type="journal article" date="2018" name="Biotechnol. Adv.">
        <title>Improved genomic resources and new bioinformatic workflow for the carcinogenic parasite Clonorchis sinensis: Biotechnological implications.</title>
        <authorList>
            <person name="Wang D."/>
            <person name="Korhonen P.K."/>
            <person name="Gasser R.B."/>
            <person name="Young N.D."/>
        </authorList>
    </citation>
    <scope>NUCLEOTIDE SEQUENCE [LARGE SCALE GENOMIC DNA]</scope>
    <source>
        <strain evidence="11">Cs-k2</strain>
    </source>
</reference>
<dbReference type="Gene3D" id="1.20.1070.10">
    <property type="entry name" value="Rhodopsin 7-helix transmembrane proteins"/>
    <property type="match status" value="2"/>
</dbReference>
<dbReference type="PROSITE" id="PS50262">
    <property type="entry name" value="G_PROTEIN_RECEP_F1_2"/>
    <property type="match status" value="1"/>
</dbReference>
<dbReference type="AlphaFoldDB" id="A0A3R7DD48"/>
<evidence type="ECO:0000256" key="4">
    <source>
        <dbReference type="ARBA" id="ARBA00022989"/>
    </source>
</evidence>
<evidence type="ECO:0000256" key="9">
    <source>
        <dbReference type="RuleBase" id="RU000688"/>
    </source>
</evidence>
<dbReference type="PANTHER" id="PTHR24248">
    <property type="entry name" value="ADRENERGIC RECEPTOR-RELATED G-PROTEIN COUPLED RECEPTOR"/>
    <property type="match status" value="1"/>
</dbReference>
<evidence type="ECO:0000256" key="6">
    <source>
        <dbReference type="ARBA" id="ARBA00023136"/>
    </source>
</evidence>
<dbReference type="GO" id="GO:0005886">
    <property type="term" value="C:plasma membrane"/>
    <property type="evidence" value="ECO:0007669"/>
    <property type="project" value="UniProtKB-SubCell"/>
</dbReference>
<dbReference type="STRING" id="79923.A0A3R7DD48"/>
<evidence type="ECO:0000256" key="7">
    <source>
        <dbReference type="ARBA" id="ARBA00023170"/>
    </source>
</evidence>
<keyword evidence="7 9" id="KW-0675">Receptor</keyword>
<dbReference type="InterPro" id="IPR000276">
    <property type="entry name" value="GPCR_Rhodpsn"/>
</dbReference>
<organism evidence="11 12">
    <name type="scientific">Clonorchis sinensis</name>
    <name type="common">Chinese liver fluke</name>
    <dbReference type="NCBI Taxonomy" id="79923"/>
    <lineage>
        <taxon>Eukaryota</taxon>
        <taxon>Metazoa</taxon>
        <taxon>Spiralia</taxon>
        <taxon>Lophotrochozoa</taxon>
        <taxon>Platyhelminthes</taxon>
        <taxon>Trematoda</taxon>
        <taxon>Digenea</taxon>
        <taxon>Opisthorchiida</taxon>
        <taxon>Opisthorchiata</taxon>
        <taxon>Opisthorchiidae</taxon>
        <taxon>Clonorchis</taxon>
    </lineage>
</organism>
<keyword evidence="2" id="KW-1003">Cell membrane</keyword>
<accession>A0A3R7DD48</accession>
<comment type="similarity">
    <text evidence="9">Belongs to the G-protein coupled receptor 1 family.</text>
</comment>
<dbReference type="EMBL" id="NIRI02000044">
    <property type="protein sequence ID" value="KAG5446850.1"/>
    <property type="molecule type" value="Genomic_DNA"/>
</dbReference>
<dbReference type="SUPFAM" id="SSF81321">
    <property type="entry name" value="Family A G protein-coupled receptor-like"/>
    <property type="match status" value="1"/>
</dbReference>
<feature type="domain" description="G-protein coupled receptors family 1 profile" evidence="10">
    <location>
        <begin position="81"/>
        <end position="550"/>
    </location>
</feature>
<dbReference type="GO" id="GO:0004930">
    <property type="term" value="F:G protein-coupled receptor activity"/>
    <property type="evidence" value="ECO:0007669"/>
    <property type="project" value="UniProtKB-KW"/>
</dbReference>
<evidence type="ECO:0000256" key="3">
    <source>
        <dbReference type="ARBA" id="ARBA00022692"/>
    </source>
</evidence>
<evidence type="ECO:0000259" key="10">
    <source>
        <dbReference type="PROSITE" id="PS50262"/>
    </source>
</evidence>
<dbReference type="Pfam" id="PF00001">
    <property type="entry name" value="7tm_1"/>
    <property type="match status" value="1"/>
</dbReference>
<evidence type="ECO:0000256" key="5">
    <source>
        <dbReference type="ARBA" id="ARBA00023040"/>
    </source>
</evidence>
<comment type="subcellular location">
    <subcellularLocation>
        <location evidence="1">Cell membrane</location>
        <topology evidence="1">Multi-pass membrane protein</topology>
    </subcellularLocation>
</comment>
<protein>
    <submittedName>
        <fullName evidence="11">5-hydroxytryptamine receptor 1D</fullName>
    </submittedName>
</protein>
<keyword evidence="12" id="KW-1185">Reference proteome</keyword>
<dbReference type="SMART" id="SM01381">
    <property type="entry name" value="7TM_GPCR_Srsx"/>
    <property type="match status" value="1"/>
</dbReference>
<keyword evidence="8 9" id="KW-0807">Transducer</keyword>
<dbReference type="CDD" id="cd00637">
    <property type="entry name" value="7tm_classA_rhodopsin-like"/>
    <property type="match status" value="1"/>
</dbReference>
<reference evidence="11 12" key="2">
    <citation type="journal article" date="2021" name="Genomics">
        <title>High-quality reference genome for Clonorchis sinensis.</title>
        <authorList>
            <person name="Young N.D."/>
            <person name="Stroehlein A.J."/>
            <person name="Kinkar L."/>
            <person name="Wang T."/>
            <person name="Sohn W.M."/>
            <person name="Chang B.C.H."/>
            <person name="Kaur P."/>
            <person name="Weisz D."/>
            <person name="Dudchenko O."/>
            <person name="Aiden E.L."/>
            <person name="Korhonen P.K."/>
            <person name="Gasser R.B."/>
        </authorList>
    </citation>
    <scope>NUCLEOTIDE SEQUENCE [LARGE SCALE GENOMIC DNA]</scope>
    <source>
        <strain evidence="11">Cs-k2</strain>
    </source>
</reference>
<evidence type="ECO:0000256" key="8">
    <source>
        <dbReference type="ARBA" id="ARBA00023224"/>
    </source>
</evidence>
<evidence type="ECO:0000256" key="1">
    <source>
        <dbReference type="ARBA" id="ARBA00004651"/>
    </source>
</evidence>
<gene>
    <name evidence="11" type="ORF">CSKR_106896</name>
</gene>
<name>A0A3R7DD48_CLOSI</name>
<keyword evidence="3 9" id="KW-0812">Transmembrane</keyword>